<dbReference type="SMART" id="SM00064">
    <property type="entry name" value="FYVE"/>
    <property type="match status" value="2"/>
</dbReference>
<sequence length="1744" mass="197053">MAGSSEKAAAAASTSNNGLSCIKCGRDVSESDAFCIYCGTKVSLSLSQRKPSAPAAKQPEKKPEAKPAAPKQAAPPAKQAAPPAKQAAPPAKQAAPPAKQAAPPAKQAAPPAKQAAPPAKQAAPPAKQAAPPAKQAAPPAKQAAPKPAAAPQSGGRPPTSGQSTAPSSGNSAAGRPVPMPAAASERRSQPVSRASPSPAAPRAQSESRMNDNSGRGSLDGVPSDVAGLEKLWVPDNFSSECMDCKTPFGFPKPRRHHCRVCGLLFCRPCVNHKIQVPASFGYGNAQQRCCRNCITALQMKAITTPADVFAQRRGPVSRSISGQESYEVLGVSSDASPEEIAAKYKEKSRSMDPTKREDQETLEKINDAYRNLQDPNARSRDDSGRARDSSLLGNDSTSHFVSDTARSDQTECQVCFRPFKLGRRQHHCRRCTRSVCNQCSVESKPIPELGFPMPVRHCTSCNENPPKFIKPVMDPVTKPPAGFEYLAKLDILVNVNAKSSGNTPDTETYMVKTFCEPNEVAAKAANYSLTESDRAVTHEYQILEERSMADFEWLFVKLGDVTNPKALPFFPDKRTPRGEREKVLQIFLYGCMLHPLLRDADCLKAFLALPMDQLRQFQKSGKKTLYNTEEYNTVIKSLRLELEKAQIRTKVNGLINRQKDQKQRLAQQAARAEEQRKRDAAQNIRREQAAFRFKALEARKETQTERMEREKERYEKQSSTTHILFFDVVRDQSVRNTEEETRIKEKVEFTKSKDSFQQDTTQWNNDMAQWSKHRADWSEAHNPAVSKDIANDFIVHSYGIFHSSKDQKDKVPRELIDLHAQFVKIQEKEPELLEEEGNTVDEEWMKLAKEREHWTSSRANMKREDEMCRDEDVRYKQEHEYVRLEAEARQKKVKTIEADLLALKTEINARTRSIAQRRTRHQALDEEYEKEWRVVQTQRINTTKARLDEHSARITRGKKRTDVFSDQLSRQTKSQRMLLFKRAALTEERKADCKLFDEHREDCKNTLDEARNALVITPEYVARLEADMEVRAGELQAVKDSNKRIPQEGGDTEVDERDEFMNDVRRRRAQFQKELDDQAAQLEAENKLCTSLLERMNQHIKNLEEEVKNAAREETMITEFNKLIDTETKLLSDEEAKREEKKRLITELMNNAGNWVLDSLHEHSNRKKVEANRLVKQAVRAADLQKLVQHFTHRVIDQEERIMRQKQRILNGEHKVEMLKSSENWYQYVTGHAADLGKKDMKILEAGRNERGDDLKDASRLQKDDESDIKGVVKELSVSRKCAKDKVEKREIWAQVEDVYSVSKPQEKDEDMMMTSQIRSLLQQLAEAFEMLTNRLLEEEESLQHASTQLEGEIESINAFMERMESEESALCATEKTSLAKEGQVRRSEADLIEQRARALIDSYKHMQAEHMKYPVELGKVKSRRAEREKPILPREAELEAAKKLIKNRNYYDRKACAEFSKRFRVDQELKEVRDVFDWLKLVIERDIKRMEKWLDSSRKERKEIENLKVKGKEINWDEDTLERIPALKDIQRKMARQNGNSNHKGGNNEAKLADAVHPSEQWIVELLKFKKNISEIDSKLLKDISVTVDTAVSEEDVVNANLKKMKTDKEYVLNSIRFIDQEEAKAIRSTGKGGVPGRHSPGSESGSFVNGDEQPTPKARTPSPNPARSPSPAPVRSPSPAPARSSSPAPARSPSPALAKQASSPPKQVVSPPKSAPVKSTSTPSPAPAPKPRAIAKPRSEEF</sequence>
<keyword evidence="3" id="KW-0862">Zinc</keyword>
<evidence type="ECO:0000259" key="7">
    <source>
        <dbReference type="PROSITE" id="PS50076"/>
    </source>
</evidence>
<dbReference type="GO" id="GO:0008270">
    <property type="term" value="F:zinc ion binding"/>
    <property type="evidence" value="ECO:0007669"/>
    <property type="project" value="UniProtKB-KW"/>
</dbReference>
<dbReference type="PANTHER" id="PTHR23164:SF29">
    <property type="entry name" value="E3 UBIQUITIN-PROTEIN LIGASE PIB1"/>
    <property type="match status" value="1"/>
</dbReference>
<dbReference type="InterPro" id="IPR011011">
    <property type="entry name" value="Znf_FYVE_PHD"/>
</dbReference>
<evidence type="ECO:0000256" key="5">
    <source>
        <dbReference type="SAM" id="Coils"/>
    </source>
</evidence>
<feature type="compositionally biased region" description="Low complexity" evidence="6">
    <location>
        <begin position="189"/>
        <end position="207"/>
    </location>
</feature>
<feature type="region of interest" description="Disordered" evidence="6">
    <location>
        <begin position="46"/>
        <end position="222"/>
    </location>
</feature>
<dbReference type="InterPro" id="IPR001623">
    <property type="entry name" value="DnaJ_domain"/>
</dbReference>
<feature type="domain" description="FYVE-type" evidence="8">
    <location>
        <begin position="235"/>
        <end position="298"/>
    </location>
</feature>
<dbReference type="PROSITE" id="PS50178">
    <property type="entry name" value="ZF_FYVE"/>
    <property type="match status" value="2"/>
</dbReference>
<dbReference type="PROSITE" id="PS50076">
    <property type="entry name" value="DNAJ_2"/>
    <property type="match status" value="1"/>
</dbReference>
<evidence type="ECO:0000256" key="4">
    <source>
        <dbReference type="PROSITE-ProRule" id="PRU00091"/>
    </source>
</evidence>
<proteinExistence type="predicted"/>
<dbReference type="SUPFAM" id="SSF57903">
    <property type="entry name" value="FYVE/PHD zinc finger"/>
    <property type="match status" value="2"/>
</dbReference>
<evidence type="ECO:0000313" key="10">
    <source>
        <dbReference type="Proteomes" id="UP001165121"/>
    </source>
</evidence>
<feature type="compositionally biased region" description="Polar residues" evidence="6">
    <location>
        <begin position="159"/>
        <end position="171"/>
    </location>
</feature>
<evidence type="ECO:0000259" key="8">
    <source>
        <dbReference type="PROSITE" id="PS50178"/>
    </source>
</evidence>
<dbReference type="GO" id="GO:0035091">
    <property type="term" value="F:phosphatidylinositol binding"/>
    <property type="evidence" value="ECO:0007669"/>
    <property type="project" value="InterPro"/>
</dbReference>
<feature type="compositionally biased region" description="Pro residues" evidence="6">
    <location>
        <begin position="1664"/>
        <end position="1682"/>
    </location>
</feature>
<reference evidence="9" key="1">
    <citation type="submission" date="2023-04" db="EMBL/GenBank/DDBJ databases">
        <title>Phytophthora fragariaefolia NBRC 109709.</title>
        <authorList>
            <person name="Ichikawa N."/>
            <person name="Sato H."/>
            <person name="Tonouchi N."/>
        </authorList>
    </citation>
    <scope>NUCLEOTIDE SEQUENCE</scope>
    <source>
        <strain evidence="9">NBRC 109709</strain>
    </source>
</reference>
<dbReference type="Pfam" id="PF01363">
    <property type="entry name" value="FYVE"/>
    <property type="match status" value="2"/>
</dbReference>
<feature type="compositionally biased region" description="Low complexity" evidence="6">
    <location>
        <begin position="66"/>
        <end position="152"/>
    </location>
</feature>
<gene>
    <name evidence="9" type="ORF">Pfra01_000666100</name>
</gene>
<dbReference type="InterPro" id="IPR013083">
    <property type="entry name" value="Znf_RING/FYVE/PHD"/>
</dbReference>
<dbReference type="Gene3D" id="1.10.287.110">
    <property type="entry name" value="DnaJ domain"/>
    <property type="match status" value="1"/>
</dbReference>
<dbReference type="OrthoDB" id="63070at2759"/>
<dbReference type="Proteomes" id="UP001165121">
    <property type="component" value="Unassembled WGS sequence"/>
</dbReference>
<dbReference type="InterPro" id="IPR017455">
    <property type="entry name" value="Znf_FYVE-rel"/>
</dbReference>
<dbReference type="PANTHER" id="PTHR23164">
    <property type="entry name" value="EARLY ENDOSOME ANTIGEN 1"/>
    <property type="match status" value="1"/>
</dbReference>
<feature type="compositionally biased region" description="Polar residues" evidence="6">
    <location>
        <begin position="391"/>
        <end position="401"/>
    </location>
</feature>
<feature type="region of interest" description="Disordered" evidence="6">
    <location>
        <begin position="1628"/>
        <end position="1744"/>
    </location>
</feature>
<dbReference type="Gene3D" id="3.30.40.10">
    <property type="entry name" value="Zinc/RING finger domain, C3HC4 (zinc finger)"/>
    <property type="match status" value="2"/>
</dbReference>
<feature type="coiled-coil region" evidence="5">
    <location>
        <begin position="1061"/>
        <end position="1151"/>
    </location>
</feature>
<feature type="domain" description="J" evidence="7">
    <location>
        <begin position="324"/>
        <end position="385"/>
    </location>
</feature>
<comment type="caution">
    <text evidence="9">The sequence shown here is derived from an EMBL/GenBank/DDBJ whole genome shotgun (WGS) entry which is preliminary data.</text>
</comment>
<dbReference type="InterPro" id="IPR036869">
    <property type="entry name" value="J_dom_sf"/>
</dbReference>
<dbReference type="CDD" id="cd06257">
    <property type="entry name" value="DnaJ"/>
    <property type="match status" value="1"/>
</dbReference>
<dbReference type="EMBL" id="BSXT01000571">
    <property type="protein sequence ID" value="GMF30258.1"/>
    <property type="molecule type" value="Genomic_DNA"/>
</dbReference>
<dbReference type="CDD" id="cd06093">
    <property type="entry name" value="PX_domain"/>
    <property type="match status" value="1"/>
</dbReference>
<keyword evidence="2 4" id="KW-0863">Zinc-finger</keyword>
<keyword evidence="10" id="KW-1185">Reference proteome</keyword>
<evidence type="ECO:0000256" key="1">
    <source>
        <dbReference type="ARBA" id="ARBA00022723"/>
    </source>
</evidence>
<dbReference type="InterPro" id="IPR000306">
    <property type="entry name" value="Znf_FYVE"/>
</dbReference>
<dbReference type="Pfam" id="PF00226">
    <property type="entry name" value="DnaJ"/>
    <property type="match status" value="1"/>
</dbReference>
<dbReference type="SUPFAM" id="SSF64268">
    <property type="entry name" value="PX domain"/>
    <property type="match status" value="1"/>
</dbReference>
<dbReference type="InterPro" id="IPR036871">
    <property type="entry name" value="PX_dom_sf"/>
</dbReference>
<evidence type="ECO:0000313" key="9">
    <source>
        <dbReference type="EMBL" id="GMF30258.1"/>
    </source>
</evidence>
<feature type="compositionally biased region" description="Basic and acidic residues" evidence="6">
    <location>
        <begin position="671"/>
        <end position="681"/>
    </location>
</feature>
<keyword evidence="1" id="KW-0479">Metal-binding</keyword>
<accession>A0A9W6UB98</accession>
<evidence type="ECO:0000256" key="3">
    <source>
        <dbReference type="ARBA" id="ARBA00022833"/>
    </source>
</evidence>
<dbReference type="SUPFAM" id="SSF46565">
    <property type="entry name" value="Chaperone J-domain"/>
    <property type="match status" value="1"/>
</dbReference>
<feature type="domain" description="FYVE-type" evidence="8">
    <location>
        <begin position="406"/>
        <end position="466"/>
    </location>
</feature>
<evidence type="ECO:0000256" key="2">
    <source>
        <dbReference type="ARBA" id="ARBA00022771"/>
    </source>
</evidence>
<feature type="region of interest" description="Disordered" evidence="6">
    <location>
        <begin position="1"/>
        <end position="22"/>
    </location>
</feature>
<dbReference type="SMART" id="SM00271">
    <property type="entry name" value="DnaJ"/>
    <property type="match status" value="1"/>
</dbReference>
<feature type="region of interest" description="Disordered" evidence="6">
    <location>
        <begin position="658"/>
        <end position="681"/>
    </location>
</feature>
<feature type="compositionally biased region" description="Low complexity" evidence="6">
    <location>
        <begin position="1683"/>
        <end position="1725"/>
    </location>
</feature>
<evidence type="ECO:0000256" key="6">
    <source>
        <dbReference type="SAM" id="MobiDB-lite"/>
    </source>
</evidence>
<feature type="region of interest" description="Disordered" evidence="6">
    <location>
        <begin position="368"/>
        <end position="403"/>
    </location>
</feature>
<name>A0A9W6UB98_9STRA</name>
<keyword evidence="5" id="KW-0175">Coiled coil</keyword>
<feature type="compositionally biased region" description="Basic and acidic residues" evidence="6">
    <location>
        <begin position="377"/>
        <end position="388"/>
    </location>
</feature>
<protein>
    <submittedName>
        <fullName evidence="9">Unnamed protein product</fullName>
    </submittedName>
</protein>
<organism evidence="9 10">
    <name type="scientific">Phytophthora fragariaefolia</name>
    <dbReference type="NCBI Taxonomy" id="1490495"/>
    <lineage>
        <taxon>Eukaryota</taxon>
        <taxon>Sar</taxon>
        <taxon>Stramenopiles</taxon>
        <taxon>Oomycota</taxon>
        <taxon>Peronosporomycetes</taxon>
        <taxon>Peronosporales</taxon>
        <taxon>Peronosporaceae</taxon>
        <taxon>Phytophthora</taxon>
    </lineage>
</organism>
<feature type="compositionally biased region" description="Low complexity" evidence="6">
    <location>
        <begin position="1"/>
        <end position="15"/>
    </location>
</feature>